<sequence>MHVIKPLRLSVMQRPWSQSGKHRLGVTVMALTDMSSAPKLRPEPELWQLAAEELPEGCLLDAGIPKPSAEYLVSGYAWPCHQPQQPQQPQQPHCIVTVQVGDKEKCLSVSGDRYWLQNQATPPRPFDRMPLDLSHAYGGPAHPVNPLGIGMEPRCIDGRHYLPLPNVEPVDVPMTSSRQQPPPATLGPIEFTSQAQLGLMGKQYDESWRLQGFPGFAPDMDLHLFNRAPSDQWWPGRGEVPAAAPWLIRNMHPTLAVQQGQLPAWRARGFINYKHEPQSAVEVVLGLTTLWFFPHRDQLMLFWQGSIAISEDDAADVGQLLVAIETAEAARPPAHYQEVMRTRAARKPGGDIVRWEQELVSRAIIGPWLDSEPTSSPSSLMDHLARREAALRESHQSVLAPGSQEVTGLMEAGVVPGGIDHMQTIDHREAIDQMEAIEASLRQKAASAGMPPQDSLALPAGPAQYHQMLKRLNAFPADDTLPYGNDDLAKLAAGHQQTAERQQIGQGLYRMYMMSAGERPPAAQAAGQRQLALRGKAIAIMADRRDFSGQDFTGADLSGLDLRQADFSRALLESITLHHCRLEGADFTEAMLANATVTESVLHGATFDSACLTGSRWQHCQFDQATLKATMLVQAIFIDCRFSLARLTGLYFERTRLLHCRFDQASLEDCHFPAPDCPGPDFSRALMRKVTFLEGDISDVCFDHARLEECSFHAVKLDAAIFDHARLTRCAFSGTTKAPGSSFAYALLDSCHFRGLGLEKADFSHCRADNCDFSEASLRQAVMTGLFAGGSLFIRTDLTGANLAYADLTGALLQKSVLTDTDLTYACLFRTDISQALYGPGTRWTDAYTQQCKTLPGRTEEQPCR</sequence>
<dbReference type="Proteomes" id="UP000295719">
    <property type="component" value="Unassembled WGS sequence"/>
</dbReference>
<dbReference type="InterPro" id="IPR051082">
    <property type="entry name" value="Pentapeptide-BTB/POZ_domain"/>
</dbReference>
<gene>
    <name evidence="2" type="ORF">EDC52_102153</name>
</gene>
<dbReference type="InterPro" id="IPR018683">
    <property type="entry name" value="DUF2169"/>
</dbReference>
<proteinExistence type="predicted"/>
<feature type="domain" description="DUF2169" evidence="1">
    <location>
        <begin position="20"/>
        <end position="303"/>
    </location>
</feature>
<dbReference type="RefSeq" id="WP_131864234.1">
    <property type="nucleotide sequence ID" value="NZ_SMCR01000002.1"/>
</dbReference>
<reference evidence="2 3" key="1">
    <citation type="submission" date="2019-03" db="EMBL/GenBank/DDBJ databases">
        <title>Genomic Encyclopedia of Type Strains, Phase IV (KMG-IV): sequencing the most valuable type-strain genomes for metagenomic binning, comparative biology and taxonomic classification.</title>
        <authorList>
            <person name="Goeker M."/>
        </authorList>
    </citation>
    <scope>NUCLEOTIDE SEQUENCE [LARGE SCALE GENOMIC DNA]</scope>
    <source>
        <strain evidence="2 3">DSM 19580</strain>
    </source>
</reference>
<evidence type="ECO:0000313" key="2">
    <source>
        <dbReference type="EMBL" id="TCV98832.1"/>
    </source>
</evidence>
<dbReference type="SUPFAM" id="SSF141571">
    <property type="entry name" value="Pentapeptide repeat-like"/>
    <property type="match status" value="2"/>
</dbReference>
<dbReference type="Pfam" id="PF09937">
    <property type="entry name" value="DUF2169"/>
    <property type="match status" value="1"/>
</dbReference>
<keyword evidence="3" id="KW-1185">Reference proteome</keyword>
<protein>
    <submittedName>
        <fullName evidence="2">Uncharacterized protein YjbI with pentapeptide repeats</fullName>
    </submittedName>
</protein>
<dbReference type="InterPro" id="IPR001646">
    <property type="entry name" value="5peptide_repeat"/>
</dbReference>
<dbReference type="Pfam" id="PF00805">
    <property type="entry name" value="Pentapeptide"/>
    <property type="match status" value="6"/>
</dbReference>
<dbReference type="PANTHER" id="PTHR14136">
    <property type="entry name" value="BTB_POZ DOMAIN-CONTAINING PROTEIN KCTD9"/>
    <property type="match status" value="1"/>
</dbReference>
<evidence type="ECO:0000259" key="1">
    <source>
        <dbReference type="Pfam" id="PF09937"/>
    </source>
</evidence>
<organism evidence="2 3">
    <name type="scientific">Biostraticola tofi</name>
    <dbReference type="NCBI Taxonomy" id="466109"/>
    <lineage>
        <taxon>Bacteria</taxon>
        <taxon>Pseudomonadati</taxon>
        <taxon>Pseudomonadota</taxon>
        <taxon>Gammaproteobacteria</taxon>
        <taxon>Enterobacterales</taxon>
        <taxon>Bruguierivoracaceae</taxon>
        <taxon>Biostraticola</taxon>
    </lineage>
</organism>
<accession>A0A4R3YZR2</accession>
<comment type="caution">
    <text evidence="2">The sequence shown here is derived from an EMBL/GenBank/DDBJ whole genome shotgun (WGS) entry which is preliminary data.</text>
</comment>
<dbReference type="EMBL" id="SMCR01000002">
    <property type="protein sequence ID" value="TCV98832.1"/>
    <property type="molecule type" value="Genomic_DNA"/>
</dbReference>
<dbReference type="AlphaFoldDB" id="A0A4R3YZR2"/>
<evidence type="ECO:0000313" key="3">
    <source>
        <dbReference type="Proteomes" id="UP000295719"/>
    </source>
</evidence>
<dbReference type="OrthoDB" id="237820at2"/>
<dbReference type="Gene3D" id="2.160.20.80">
    <property type="entry name" value="E3 ubiquitin-protein ligase SopA"/>
    <property type="match status" value="2"/>
</dbReference>
<name>A0A4R3YZR2_9GAMM</name>
<dbReference type="PANTHER" id="PTHR14136:SF17">
    <property type="entry name" value="BTB_POZ DOMAIN-CONTAINING PROTEIN KCTD9"/>
    <property type="match status" value="1"/>
</dbReference>